<evidence type="ECO:0000256" key="2">
    <source>
        <dbReference type="ARBA" id="ARBA00022525"/>
    </source>
</evidence>
<dbReference type="KEGG" id="fas:105265304"/>
<dbReference type="SMART" id="SM00198">
    <property type="entry name" value="SCP"/>
    <property type="match status" value="2"/>
</dbReference>
<accession>A0A9R1TY95</accession>
<evidence type="ECO:0000256" key="3">
    <source>
        <dbReference type="ARBA" id="ARBA00023157"/>
    </source>
</evidence>
<organism evidence="6 7">
    <name type="scientific">Fopius arisanus</name>
    <dbReference type="NCBI Taxonomy" id="64838"/>
    <lineage>
        <taxon>Eukaryota</taxon>
        <taxon>Metazoa</taxon>
        <taxon>Ecdysozoa</taxon>
        <taxon>Arthropoda</taxon>
        <taxon>Hexapoda</taxon>
        <taxon>Insecta</taxon>
        <taxon>Pterygota</taxon>
        <taxon>Neoptera</taxon>
        <taxon>Endopterygota</taxon>
        <taxon>Hymenoptera</taxon>
        <taxon>Apocrita</taxon>
        <taxon>Ichneumonoidea</taxon>
        <taxon>Braconidae</taxon>
        <taxon>Opiinae</taxon>
        <taxon>Fopius</taxon>
    </lineage>
</organism>
<gene>
    <name evidence="7" type="primary">LOC105265304</name>
</gene>
<feature type="chain" id="PRO_5040132550" evidence="4">
    <location>
        <begin position="18"/>
        <end position="455"/>
    </location>
</feature>
<reference evidence="7" key="1">
    <citation type="submission" date="2025-08" db="UniProtKB">
        <authorList>
            <consortium name="RefSeq"/>
        </authorList>
    </citation>
    <scope>IDENTIFICATION</scope>
    <source>
        <strain evidence="7">USDA-PBARC FA_bdor</strain>
        <tissue evidence="7">Whole organism</tissue>
    </source>
</reference>
<dbReference type="InterPro" id="IPR001283">
    <property type="entry name" value="CRISP-related"/>
</dbReference>
<dbReference type="GO" id="GO:0005576">
    <property type="term" value="C:extracellular region"/>
    <property type="evidence" value="ECO:0007669"/>
    <property type="project" value="UniProtKB-SubCell"/>
</dbReference>
<proteinExistence type="predicted"/>
<protein>
    <submittedName>
        <fullName evidence="7">Ancylostoma secreted protein</fullName>
    </submittedName>
</protein>
<keyword evidence="6" id="KW-1185">Reference proteome</keyword>
<keyword evidence="2" id="KW-0964">Secreted</keyword>
<dbReference type="Proteomes" id="UP000694866">
    <property type="component" value="Unplaced"/>
</dbReference>
<sequence>MRRTLQVLLLCLALANGQQRRSCNLSSCNGKPHTLCTYPLTGPATSCGQLGARGLNQNEKKAILDRHNYWRGLVASGQERRGSPGPQPAARNLGSLRWNNEIAEIAQRWADQCDYRHDECRNTANNMHVGQNIAYIGWSDGWHADSLLNMVDNWYNEVKDFNRNMVKSLHLPPEPPKLGHYTQMVWAKTTMVGCGASRYKKKGEFYKTYLVCNYAPGGNYDGQPTMARILTQVLLLCVLVNSQQQRYCNLSSCRGVPHTLCLYPTRSMASSCRQLSRRGLTRSEEMAILDKHNRYRAFVASGQERRGNPGPQPAARNLRPLKWSKEIAEIAQRWANQCDYGHDRCRNTARNVYVGQNIAWIGWTDRWSNNSIFEMIDTWYNEVAQVNRTLVTNFNLPSGPSTPIIGHYTQMVWANTHFLGCGVSRYRKDLYYITYLVCNYGPGGNYAGQQIYQIR</sequence>
<evidence type="ECO:0000256" key="4">
    <source>
        <dbReference type="SAM" id="SignalP"/>
    </source>
</evidence>
<comment type="subcellular location">
    <subcellularLocation>
        <location evidence="1">Secreted</location>
    </subcellularLocation>
</comment>
<evidence type="ECO:0000259" key="5">
    <source>
        <dbReference type="SMART" id="SM00198"/>
    </source>
</evidence>
<dbReference type="OrthoDB" id="414826at2759"/>
<evidence type="ECO:0000256" key="1">
    <source>
        <dbReference type="ARBA" id="ARBA00004613"/>
    </source>
</evidence>
<keyword evidence="4" id="KW-0732">Signal</keyword>
<dbReference type="PRINTS" id="PR00837">
    <property type="entry name" value="V5TPXLIKE"/>
</dbReference>
<name>A0A9R1TY95_9HYME</name>
<feature type="signal peptide" evidence="4">
    <location>
        <begin position="1"/>
        <end position="17"/>
    </location>
</feature>
<dbReference type="InterPro" id="IPR002413">
    <property type="entry name" value="V5_allergen-like"/>
</dbReference>
<dbReference type="Pfam" id="PF00188">
    <property type="entry name" value="CAP"/>
    <property type="match status" value="2"/>
</dbReference>
<dbReference type="GeneID" id="105265304"/>
<dbReference type="Gene3D" id="3.40.33.10">
    <property type="entry name" value="CAP"/>
    <property type="match status" value="2"/>
</dbReference>
<dbReference type="PROSITE" id="PS01009">
    <property type="entry name" value="CRISP_1"/>
    <property type="match status" value="2"/>
</dbReference>
<dbReference type="CDD" id="cd05380">
    <property type="entry name" value="CAP_euk"/>
    <property type="match status" value="2"/>
</dbReference>
<evidence type="ECO:0000313" key="7">
    <source>
        <dbReference type="RefSeq" id="XP_011301034.1"/>
    </source>
</evidence>
<dbReference type="PROSITE" id="PS01010">
    <property type="entry name" value="CRISP_2"/>
    <property type="match status" value="2"/>
</dbReference>
<feature type="domain" description="SCP" evidence="5">
    <location>
        <begin position="58"/>
        <end position="222"/>
    </location>
</feature>
<dbReference type="InterPro" id="IPR018244">
    <property type="entry name" value="Allrgn_V5/Tpx1_CS"/>
</dbReference>
<dbReference type="AlphaFoldDB" id="A0A9R1TY95"/>
<dbReference type="PANTHER" id="PTHR10334">
    <property type="entry name" value="CYSTEINE-RICH SECRETORY PROTEIN-RELATED"/>
    <property type="match status" value="1"/>
</dbReference>
<dbReference type="InterPro" id="IPR014044">
    <property type="entry name" value="CAP_dom"/>
</dbReference>
<dbReference type="RefSeq" id="XP_011301034.1">
    <property type="nucleotide sequence ID" value="XM_011302732.1"/>
</dbReference>
<keyword evidence="3" id="KW-1015">Disulfide bond</keyword>
<evidence type="ECO:0000313" key="6">
    <source>
        <dbReference type="Proteomes" id="UP000694866"/>
    </source>
</evidence>
<dbReference type="SUPFAM" id="SSF55797">
    <property type="entry name" value="PR-1-like"/>
    <property type="match status" value="2"/>
</dbReference>
<feature type="domain" description="SCP" evidence="5">
    <location>
        <begin position="283"/>
        <end position="448"/>
    </location>
</feature>
<dbReference type="PRINTS" id="PR00838">
    <property type="entry name" value="V5ALLERGEN"/>
</dbReference>
<dbReference type="InterPro" id="IPR035940">
    <property type="entry name" value="CAP_sf"/>
</dbReference>